<comment type="caution">
    <text evidence="2">The sequence shown here is derived from an EMBL/GenBank/DDBJ whole genome shotgun (WGS) entry which is preliminary data.</text>
</comment>
<proteinExistence type="predicted"/>
<evidence type="ECO:0000256" key="1">
    <source>
        <dbReference type="SAM" id="MobiDB-lite"/>
    </source>
</evidence>
<name>A0A8X8FST9_9GAMM</name>
<reference evidence="2 3" key="1">
    <citation type="submission" date="2020-08" db="EMBL/GenBank/DDBJ databases">
        <title>A Genomic Blueprint of the Chicken Gut Microbiome.</title>
        <authorList>
            <person name="Gilroy R."/>
            <person name="Ravi A."/>
            <person name="Getino M."/>
            <person name="Pursley I."/>
            <person name="Horton D.L."/>
            <person name="Alikhan N.-F."/>
            <person name="Baker D."/>
            <person name="Gharbi K."/>
            <person name="Hall N."/>
            <person name="Watson M."/>
            <person name="Adriaenssens E.M."/>
            <person name="Foster-Nyarko E."/>
            <person name="Jarju S."/>
            <person name="Secka A."/>
            <person name="Antonio M."/>
            <person name="Oren A."/>
            <person name="Chaudhuri R."/>
            <person name="La Ragione R.M."/>
            <person name="Hildebrand F."/>
            <person name="Pallen M.J."/>
        </authorList>
    </citation>
    <scope>NUCLEOTIDE SEQUENCE [LARGE SCALE GENOMIC DNA]</scope>
    <source>
        <strain evidence="2 3">Sa5BUN4</strain>
    </source>
</reference>
<dbReference type="Proteomes" id="UP000636938">
    <property type="component" value="Unassembled WGS sequence"/>
</dbReference>
<sequence>MTTISDSPVIYTSFLSVKLAAKPPVPNALPSMLAVSNPPPEQRALLPKDTQAAAPAVSGAAYAPTAPSANAAADGGDWKCFVDHLQQQGGVPGAAADDPEQGVMRPSNISVKKMLAFLRNQPPATPAGVAQGVRPPTPTPAPAAAAAVHVAAVAESATRPSVSVLQTDDPVSVDDPWELTTLLDQMEHPHRAAEAEAASIDAQLLEEERALDEELGALAEAQRPRGAKPPMILEEDEENPFHASELFGTTPRWEQGRLRSEAMLRGNAALEEEDADPVLRSPGRRGNVKFDQVETSRVLEVDPESGESVSVTDAFFLTKEHDGKWKPNQSRQSISPDQISDNPGTGPRVAAFAMPRVLTAADDSGCVVHSVFHEDRYDQPTHAEMGEAFWTDLGRDDAPAEPLASGSFWGDLVRYNEPAEPGVGEAFLQLQQLQKLQELHRRLEAALRHNQQLKEEVGVYL</sequence>
<feature type="compositionally biased region" description="Polar residues" evidence="1">
    <location>
        <begin position="327"/>
        <end position="343"/>
    </location>
</feature>
<dbReference type="RefSeq" id="WP_191770457.1">
    <property type="nucleotide sequence ID" value="NZ_JACSQS010000006.1"/>
</dbReference>
<evidence type="ECO:0000313" key="2">
    <source>
        <dbReference type="EMBL" id="MBD7954225.1"/>
    </source>
</evidence>
<dbReference type="EMBL" id="JACSQS010000006">
    <property type="protein sequence ID" value="MBD7954225.1"/>
    <property type="molecule type" value="Genomic_DNA"/>
</dbReference>
<keyword evidence="3" id="KW-1185">Reference proteome</keyword>
<gene>
    <name evidence="2" type="ORF">H9654_08395</name>
</gene>
<organism evidence="2 3">
    <name type="scientific">Stenotrophomonas lacuserhaii</name>
    <dbReference type="NCBI Taxonomy" id="2760084"/>
    <lineage>
        <taxon>Bacteria</taxon>
        <taxon>Pseudomonadati</taxon>
        <taxon>Pseudomonadota</taxon>
        <taxon>Gammaproteobacteria</taxon>
        <taxon>Lysobacterales</taxon>
        <taxon>Lysobacteraceae</taxon>
        <taxon>Stenotrophomonas</taxon>
    </lineage>
</organism>
<feature type="region of interest" description="Disordered" evidence="1">
    <location>
        <begin position="322"/>
        <end position="346"/>
    </location>
</feature>
<dbReference type="AlphaFoldDB" id="A0A8X8FST9"/>
<accession>A0A8X8FST9</accession>
<evidence type="ECO:0000313" key="3">
    <source>
        <dbReference type="Proteomes" id="UP000636938"/>
    </source>
</evidence>
<protein>
    <submittedName>
        <fullName evidence="2">Uncharacterized protein</fullName>
    </submittedName>
</protein>